<organism evidence="2 3">
    <name type="scientific">Tenggerimyces flavus</name>
    <dbReference type="NCBI Taxonomy" id="1708749"/>
    <lineage>
        <taxon>Bacteria</taxon>
        <taxon>Bacillati</taxon>
        <taxon>Actinomycetota</taxon>
        <taxon>Actinomycetes</taxon>
        <taxon>Propionibacteriales</taxon>
        <taxon>Nocardioidaceae</taxon>
        <taxon>Tenggerimyces</taxon>
    </lineage>
</organism>
<evidence type="ECO:0000259" key="1">
    <source>
        <dbReference type="PROSITE" id="PS50043"/>
    </source>
</evidence>
<feature type="domain" description="HTH luxR-type" evidence="1">
    <location>
        <begin position="262"/>
        <end position="327"/>
    </location>
</feature>
<dbReference type="InterPro" id="IPR036388">
    <property type="entry name" value="WH-like_DNA-bd_sf"/>
</dbReference>
<dbReference type="SMART" id="SM00421">
    <property type="entry name" value="HTH_LUXR"/>
    <property type="match status" value="1"/>
</dbReference>
<dbReference type="RefSeq" id="WP_205118184.1">
    <property type="nucleotide sequence ID" value="NZ_JAFBCM010000001.1"/>
</dbReference>
<dbReference type="PANTHER" id="PTHR34293">
    <property type="entry name" value="HTH-TYPE TRANSCRIPTIONAL REGULATOR TRMBL2"/>
    <property type="match status" value="1"/>
</dbReference>
<dbReference type="SUPFAM" id="SSF46894">
    <property type="entry name" value="C-terminal effector domain of the bipartite response regulators"/>
    <property type="match status" value="1"/>
</dbReference>
<dbReference type="InterPro" id="IPR051797">
    <property type="entry name" value="TrmB-like"/>
</dbReference>
<dbReference type="Pfam" id="PF01978">
    <property type="entry name" value="TrmB"/>
    <property type="match status" value="1"/>
</dbReference>
<proteinExistence type="predicted"/>
<dbReference type="InterPro" id="IPR016032">
    <property type="entry name" value="Sig_transdc_resp-reg_C-effctor"/>
</dbReference>
<dbReference type="InterPro" id="IPR002831">
    <property type="entry name" value="Tscrpt_reg_TrmB_N"/>
</dbReference>
<reference evidence="3" key="1">
    <citation type="journal article" date="2019" name="Int. J. Syst. Evol. Microbiol.">
        <title>The Global Catalogue of Microorganisms (GCM) 10K type strain sequencing project: providing services to taxonomists for standard genome sequencing and annotation.</title>
        <authorList>
            <consortium name="The Broad Institute Genomics Platform"/>
            <consortium name="The Broad Institute Genome Sequencing Center for Infectious Disease"/>
            <person name="Wu L."/>
            <person name="Ma J."/>
        </authorList>
    </citation>
    <scope>NUCLEOTIDE SEQUENCE [LARGE SCALE GENOMIC DNA]</scope>
    <source>
        <strain evidence="3">CGMCC 4.7241</strain>
    </source>
</reference>
<evidence type="ECO:0000313" key="2">
    <source>
        <dbReference type="EMBL" id="MFC3766634.1"/>
    </source>
</evidence>
<evidence type="ECO:0000313" key="3">
    <source>
        <dbReference type="Proteomes" id="UP001595699"/>
    </source>
</evidence>
<dbReference type="PANTHER" id="PTHR34293:SF1">
    <property type="entry name" value="HTH-TYPE TRANSCRIPTIONAL REGULATOR TRMBL2"/>
    <property type="match status" value="1"/>
</dbReference>
<protein>
    <submittedName>
        <fullName evidence="2">Helix-turn-helix domain-containing protein</fullName>
    </submittedName>
</protein>
<dbReference type="Gene3D" id="1.10.10.10">
    <property type="entry name" value="Winged helix-like DNA-binding domain superfamily/Winged helix DNA-binding domain"/>
    <property type="match status" value="2"/>
</dbReference>
<dbReference type="Proteomes" id="UP001595699">
    <property type="component" value="Unassembled WGS sequence"/>
</dbReference>
<dbReference type="PROSITE" id="PS50043">
    <property type="entry name" value="HTH_LUXR_2"/>
    <property type="match status" value="1"/>
</dbReference>
<accession>A0ABV7YR13</accession>
<comment type="caution">
    <text evidence="2">The sequence shown here is derived from an EMBL/GenBank/DDBJ whole genome shotgun (WGS) entry which is preliminary data.</text>
</comment>
<dbReference type="InterPro" id="IPR036390">
    <property type="entry name" value="WH_DNA-bd_sf"/>
</dbReference>
<dbReference type="EMBL" id="JBHRZH010000056">
    <property type="protein sequence ID" value="MFC3766634.1"/>
    <property type="molecule type" value="Genomic_DNA"/>
</dbReference>
<gene>
    <name evidence="2" type="ORF">ACFOUW_37805</name>
</gene>
<dbReference type="InterPro" id="IPR000792">
    <property type="entry name" value="Tscrpt_reg_LuxR_C"/>
</dbReference>
<dbReference type="SUPFAM" id="SSF46785">
    <property type="entry name" value="Winged helix' DNA-binding domain"/>
    <property type="match status" value="1"/>
</dbReference>
<name>A0ABV7YR13_9ACTN</name>
<sequence>MLEAIGLGPEAEQLYLALLDQPSQTRAELVSRLPGWSAARASRVLTDLVERGLVTTLTGRPLRYAAIAPDIALETLSRQQIEQVRKVQELVPRLMKLYWEATKSTTATDFVELVTADVEGTSQRTRQLHLSARSQVRAFERPPHPWSPNSLEPDELGALLDPDAVIQRENIANGVRYRVVYDSVEVEDAARWPDLRDSALAGEEIRIFDGLPVKLVLFDDLAATTALANADGQPIGIVVVHKSPLLDALSALFEMYWANAVPWVAPDTADSTEDQLVSLLASGHTDELIARRLGLSRSTVQRRVNDLMDRFGARTRFQLGLQLGRRLALEPRRT</sequence>
<keyword evidence="3" id="KW-1185">Reference proteome</keyword>